<accession>A0AA39ZSI6</accession>
<proteinExistence type="predicted"/>
<evidence type="ECO:0000313" key="2">
    <source>
        <dbReference type="Proteomes" id="UP001172159"/>
    </source>
</evidence>
<name>A0AA39ZSI6_9PEZI</name>
<gene>
    <name evidence="1" type="ORF">B0T21DRAFT_353333</name>
</gene>
<organism evidence="1 2">
    <name type="scientific">Apiosordaria backusii</name>
    <dbReference type="NCBI Taxonomy" id="314023"/>
    <lineage>
        <taxon>Eukaryota</taxon>
        <taxon>Fungi</taxon>
        <taxon>Dikarya</taxon>
        <taxon>Ascomycota</taxon>
        <taxon>Pezizomycotina</taxon>
        <taxon>Sordariomycetes</taxon>
        <taxon>Sordariomycetidae</taxon>
        <taxon>Sordariales</taxon>
        <taxon>Lasiosphaeriaceae</taxon>
        <taxon>Apiosordaria</taxon>
    </lineage>
</organism>
<sequence>MDRLLGDYMSRRLYWRHADPEDPAKYHHNEIYGWTNFNNPKRRKGDSCKECKKKNRPPYKANKDTEVVDSTDVAGAKVLCTIGGQELSPEWLKSSTVECCDCHSTHTHGLNYRDYGCLHRDNRYGPDDEDDYKVGRKPCTCEKVNQWGFKVGPYYPREEKSGGVFSKVKNKLFK</sequence>
<keyword evidence="2" id="KW-1185">Reference proteome</keyword>
<dbReference type="EMBL" id="JAUKTV010000023">
    <property type="protein sequence ID" value="KAK0702865.1"/>
    <property type="molecule type" value="Genomic_DNA"/>
</dbReference>
<evidence type="ECO:0000313" key="1">
    <source>
        <dbReference type="EMBL" id="KAK0702865.1"/>
    </source>
</evidence>
<protein>
    <submittedName>
        <fullName evidence="1">Uncharacterized protein</fullName>
    </submittedName>
</protein>
<reference evidence="1" key="1">
    <citation type="submission" date="2023-06" db="EMBL/GenBank/DDBJ databases">
        <title>Genome-scale phylogeny and comparative genomics of the fungal order Sordariales.</title>
        <authorList>
            <consortium name="Lawrence Berkeley National Laboratory"/>
            <person name="Hensen N."/>
            <person name="Bonometti L."/>
            <person name="Westerberg I."/>
            <person name="Brannstrom I.O."/>
            <person name="Guillou S."/>
            <person name="Cros-Aarteil S."/>
            <person name="Calhoun S."/>
            <person name="Haridas S."/>
            <person name="Kuo A."/>
            <person name="Mondo S."/>
            <person name="Pangilinan J."/>
            <person name="Riley R."/>
            <person name="Labutti K."/>
            <person name="Andreopoulos B."/>
            <person name="Lipzen A."/>
            <person name="Chen C."/>
            <person name="Yanf M."/>
            <person name="Daum C."/>
            <person name="Ng V."/>
            <person name="Clum A."/>
            <person name="Steindorff A."/>
            <person name="Ohm R."/>
            <person name="Martin F."/>
            <person name="Silar P."/>
            <person name="Natvig D."/>
            <person name="Lalanne C."/>
            <person name="Gautier V."/>
            <person name="Ament-Velasquez S.L."/>
            <person name="Kruys A."/>
            <person name="Hutchinson M.I."/>
            <person name="Powell A.J."/>
            <person name="Barry K."/>
            <person name="Miller A.N."/>
            <person name="Grigoriev I.V."/>
            <person name="Debuchy R."/>
            <person name="Gladieux P."/>
            <person name="Thoren M.H."/>
            <person name="Johannesson H."/>
        </authorList>
    </citation>
    <scope>NUCLEOTIDE SEQUENCE</scope>
    <source>
        <strain evidence="1">CBS 540.89</strain>
    </source>
</reference>
<comment type="caution">
    <text evidence="1">The sequence shown here is derived from an EMBL/GenBank/DDBJ whole genome shotgun (WGS) entry which is preliminary data.</text>
</comment>
<dbReference type="AlphaFoldDB" id="A0AA39ZSI6"/>
<dbReference type="Proteomes" id="UP001172159">
    <property type="component" value="Unassembled WGS sequence"/>
</dbReference>